<dbReference type="PANTHER" id="PTHR47901:SF8">
    <property type="entry name" value="CASPASE-3"/>
    <property type="match status" value="1"/>
</dbReference>
<dbReference type="Pfam" id="PF00656">
    <property type="entry name" value="Peptidase_C14"/>
    <property type="match status" value="1"/>
</dbReference>
<reference evidence="11 12" key="1">
    <citation type="submission" date="2021-06" db="EMBL/GenBank/DDBJ databases">
        <title>Caerostris darwini draft genome.</title>
        <authorList>
            <person name="Kono N."/>
            <person name="Arakawa K."/>
        </authorList>
    </citation>
    <scope>NUCLEOTIDE SEQUENCE [LARGE SCALE GENOMIC DNA]</scope>
</reference>
<dbReference type="InterPro" id="IPR011029">
    <property type="entry name" value="DEATH-like_dom_sf"/>
</dbReference>
<dbReference type="GO" id="GO:0006508">
    <property type="term" value="P:proteolysis"/>
    <property type="evidence" value="ECO:0007669"/>
    <property type="project" value="UniProtKB-KW"/>
</dbReference>
<dbReference type="Proteomes" id="UP001054837">
    <property type="component" value="Unassembled WGS sequence"/>
</dbReference>
<feature type="active site" evidence="7">
    <location>
        <position position="177"/>
    </location>
</feature>
<dbReference type="Gene3D" id="1.10.533.10">
    <property type="entry name" value="Death Domain, Fas"/>
    <property type="match status" value="1"/>
</dbReference>
<dbReference type="PROSITE" id="PS50207">
    <property type="entry name" value="CASPASE_P10"/>
    <property type="match status" value="1"/>
</dbReference>
<dbReference type="Gene3D" id="3.40.50.1460">
    <property type="match status" value="1"/>
</dbReference>
<dbReference type="InterPro" id="IPR015917">
    <property type="entry name" value="Pept_C14A"/>
</dbReference>
<evidence type="ECO:0000256" key="8">
    <source>
        <dbReference type="RuleBase" id="RU003971"/>
    </source>
</evidence>
<dbReference type="GO" id="GO:0006915">
    <property type="term" value="P:apoptotic process"/>
    <property type="evidence" value="ECO:0007669"/>
    <property type="project" value="UniProtKB-KW"/>
</dbReference>
<name>A0AAV4QWX7_9ARAC</name>
<sequence length="361" mass="41622">MDKHHREIIQNHKDILSEIPLDEILSLAEDFKIFTNAMLEDIKQDKTIFYDELCTRGPFAFGLFLHILKITQCGDLAAILEKESTLKKLSPFYYGVNSVNKGLCLIIINEIFDDKKKNRKGSKVDASRLKYLFESLHFDVETEWNKETEQIESILKEFAVNPRLRNVDSCIVYILTHGDRFNNRDYIIGTNEVKLFVDEIYTMFNNQNCPLLKGKPKMFFIQACRGPKEDYGVKTDNSKPQKEELESASLSSTDAVGFLNAEISENILYPTMSDMVIVHSTLPSYKSRKNHDTGSWLCDDLVNVISNHYKNYDLLTMLTFVCSRMQDRVSVDQTKQTIHVETFGLTGLIHFNRKASKLKDI</sequence>
<comment type="similarity">
    <text evidence="1 8">Belongs to the peptidase C14A family.</text>
</comment>
<comment type="caution">
    <text evidence="11">The sequence shown here is derived from an EMBL/GenBank/DDBJ whole genome shotgun (WGS) entry which is preliminary data.</text>
</comment>
<dbReference type="InterPro" id="IPR001309">
    <property type="entry name" value="Pept_C14_p20"/>
</dbReference>
<dbReference type="InterPro" id="IPR002138">
    <property type="entry name" value="Pept_C14_p10"/>
</dbReference>
<protein>
    <recommendedName>
        <fullName evidence="13">Caspase-8</fullName>
    </recommendedName>
</protein>
<accession>A0AAV4QWX7</accession>
<evidence type="ECO:0000256" key="4">
    <source>
        <dbReference type="ARBA" id="ARBA00022801"/>
    </source>
</evidence>
<dbReference type="CDD" id="cd01671">
    <property type="entry name" value="CARD"/>
    <property type="match status" value="1"/>
</dbReference>
<keyword evidence="4" id="KW-0378">Hydrolase</keyword>
<evidence type="ECO:0000259" key="10">
    <source>
        <dbReference type="PROSITE" id="PS50208"/>
    </source>
</evidence>
<proteinExistence type="inferred from homology"/>
<feature type="domain" description="Caspase family p10" evidence="9">
    <location>
        <begin position="270"/>
        <end position="333"/>
    </location>
</feature>
<evidence type="ECO:0000313" key="12">
    <source>
        <dbReference type="Proteomes" id="UP001054837"/>
    </source>
</evidence>
<dbReference type="PIRSF" id="PIRSF038001">
    <property type="entry name" value="Caspase_ICE"/>
    <property type="match status" value="1"/>
</dbReference>
<dbReference type="InterPro" id="IPR029030">
    <property type="entry name" value="Caspase-like_dom_sf"/>
</dbReference>
<feature type="active site" evidence="7">
    <location>
        <position position="224"/>
    </location>
</feature>
<dbReference type="PRINTS" id="PR00376">
    <property type="entry name" value="IL1BCENZYME"/>
</dbReference>
<keyword evidence="5" id="KW-0788">Thiol protease</keyword>
<dbReference type="SMART" id="SM00115">
    <property type="entry name" value="CASc"/>
    <property type="match status" value="1"/>
</dbReference>
<keyword evidence="2" id="KW-0645">Protease</keyword>
<dbReference type="SUPFAM" id="SSF52129">
    <property type="entry name" value="Caspase-like"/>
    <property type="match status" value="1"/>
</dbReference>
<dbReference type="GO" id="GO:0004197">
    <property type="term" value="F:cysteine-type endopeptidase activity"/>
    <property type="evidence" value="ECO:0007669"/>
    <property type="project" value="InterPro"/>
</dbReference>
<dbReference type="SUPFAM" id="SSF47986">
    <property type="entry name" value="DEATH domain"/>
    <property type="match status" value="1"/>
</dbReference>
<keyword evidence="3" id="KW-0053">Apoptosis</keyword>
<dbReference type="PROSITE" id="PS01122">
    <property type="entry name" value="CASPASE_CYS"/>
    <property type="match status" value="1"/>
</dbReference>
<evidence type="ECO:0008006" key="13">
    <source>
        <dbReference type="Google" id="ProtNLM"/>
    </source>
</evidence>
<organism evidence="11 12">
    <name type="scientific">Caerostris darwini</name>
    <dbReference type="NCBI Taxonomy" id="1538125"/>
    <lineage>
        <taxon>Eukaryota</taxon>
        <taxon>Metazoa</taxon>
        <taxon>Ecdysozoa</taxon>
        <taxon>Arthropoda</taxon>
        <taxon>Chelicerata</taxon>
        <taxon>Arachnida</taxon>
        <taxon>Araneae</taxon>
        <taxon>Araneomorphae</taxon>
        <taxon>Entelegynae</taxon>
        <taxon>Araneoidea</taxon>
        <taxon>Araneidae</taxon>
        <taxon>Caerostris</taxon>
    </lineage>
</organism>
<dbReference type="InterPro" id="IPR011600">
    <property type="entry name" value="Pept_C14_caspase"/>
</dbReference>
<evidence type="ECO:0000256" key="3">
    <source>
        <dbReference type="ARBA" id="ARBA00022703"/>
    </source>
</evidence>
<keyword evidence="6" id="KW-0865">Zymogen</keyword>
<evidence type="ECO:0000256" key="2">
    <source>
        <dbReference type="ARBA" id="ARBA00022670"/>
    </source>
</evidence>
<evidence type="ECO:0000259" key="9">
    <source>
        <dbReference type="PROSITE" id="PS50207"/>
    </source>
</evidence>
<dbReference type="EMBL" id="BPLQ01005309">
    <property type="protein sequence ID" value="GIY14010.1"/>
    <property type="molecule type" value="Genomic_DNA"/>
</dbReference>
<evidence type="ECO:0000313" key="11">
    <source>
        <dbReference type="EMBL" id="GIY14010.1"/>
    </source>
</evidence>
<evidence type="ECO:0000256" key="7">
    <source>
        <dbReference type="PIRSR" id="PIRSR038001-1"/>
    </source>
</evidence>
<evidence type="ECO:0000256" key="5">
    <source>
        <dbReference type="ARBA" id="ARBA00022807"/>
    </source>
</evidence>
<dbReference type="PANTHER" id="PTHR47901">
    <property type="entry name" value="CASPASE RECRUITMENT DOMAIN-CONTAINING PROTEIN 18"/>
    <property type="match status" value="1"/>
</dbReference>
<dbReference type="AlphaFoldDB" id="A0AAV4QWX7"/>
<feature type="domain" description="Caspase family p20" evidence="10">
    <location>
        <begin position="100"/>
        <end position="228"/>
    </location>
</feature>
<evidence type="ECO:0000256" key="6">
    <source>
        <dbReference type="ARBA" id="ARBA00023145"/>
    </source>
</evidence>
<dbReference type="InterPro" id="IPR033139">
    <property type="entry name" value="Caspase_cys_AS"/>
</dbReference>
<evidence type="ECO:0000256" key="1">
    <source>
        <dbReference type="ARBA" id="ARBA00010134"/>
    </source>
</evidence>
<dbReference type="InterPro" id="IPR002398">
    <property type="entry name" value="Pept_C14"/>
</dbReference>
<gene>
    <name evidence="11" type="primary">CASP2</name>
    <name evidence="11" type="ORF">CDAR_433861</name>
</gene>
<dbReference type="PROSITE" id="PS50208">
    <property type="entry name" value="CASPASE_P20"/>
    <property type="match status" value="1"/>
</dbReference>
<keyword evidence="12" id="KW-1185">Reference proteome</keyword>